<sequence length="147" mass="18136">MLYRQIARELLYLIRSLHRQGNYLQRQEDYLHPMLEHLLEQCIILYSKGERRLWMMTRYRDFQNEQILCKWCARQERKVWCMHIHVHNVTLTCTRCTTEILHRANLNCPRRYHLGRQKVRYYSARRVTIFMESDDDRMSKAESGIEE</sequence>
<proteinExistence type="predicted"/>
<reference evidence="1 2" key="2">
    <citation type="journal article" date="2010" name="Nucleic Acids Res.">
        <title>BeetleBase in 2010: revisions to provide comprehensive genomic information for Tribolium castaneum.</title>
        <authorList>
            <person name="Kim H.S."/>
            <person name="Murphy T."/>
            <person name="Xia J."/>
            <person name="Caragea D."/>
            <person name="Park Y."/>
            <person name="Beeman R.W."/>
            <person name="Lorenzen M.D."/>
            <person name="Butcher S."/>
            <person name="Manak J.R."/>
            <person name="Brown S.J."/>
        </authorList>
    </citation>
    <scope>NUCLEOTIDE SEQUENCE [LARGE SCALE GENOMIC DNA]</scope>
    <source>
        <strain evidence="1 2">Georgia GA2</strain>
    </source>
</reference>
<dbReference type="Proteomes" id="UP000007266">
    <property type="component" value="Unassembled WGS sequence"/>
</dbReference>
<reference evidence="1 2" key="1">
    <citation type="journal article" date="2008" name="Nature">
        <title>The genome of the model beetle and pest Tribolium castaneum.</title>
        <authorList>
            <consortium name="Tribolium Genome Sequencing Consortium"/>
            <person name="Richards S."/>
            <person name="Gibbs R.A."/>
            <person name="Weinstock G.M."/>
            <person name="Brown S.J."/>
            <person name="Denell R."/>
            <person name="Beeman R.W."/>
            <person name="Gibbs R."/>
            <person name="Beeman R.W."/>
            <person name="Brown S.J."/>
            <person name="Bucher G."/>
            <person name="Friedrich M."/>
            <person name="Grimmelikhuijzen C.J."/>
            <person name="Klingler M."/>
            <person name="Lorenzen M."/>
            <person name="Richards S."/>
            <person name="Roth S."/>
            <person name="Schroder R."/>
            <person name="Tautz D."/>
            <person name="Zdobnov E.M."/>
            <person name="Muzny D."/>
            <person name="Gibbs R.A."/>
            <person name="Weinstock G.M."/>
            <person name="Attaway T."/>
            <person name="Bell S."/>
            <person name="Buhay C.J."/>
            <person name="Chandrabose M.N."/>
            <person name="Chavez D."/>
            <person name="Clerk-Blankenburg K.P."/>
            <person name="Cree A."/>
            <person name="Dao M."/>
            <person name="Davis C."/>
            <person name="Chacko J."/>
            <person name="Dinh H."/>
            <person name="Dugan-Rocha S."/>
            <person name="Fowler G."/>
            <person name="Garner T.T."/>
            <person name="Garnes J."/>
            <person name="Gnirke A."/>
            <person name="Hawes A."/>
            <person name="Hernandez J."/>
            <person name="Hines S."/>
            <person name="Holder M."/>
            <person name="Hume J."/>
            <person name="Jhangiani S.N."/>
            <person name="Joshi V."/>
            <person name="Khan Z.M."/>
            <person name="Jackson L."/>
            <person name="Kovar C."/>
            <person name="Kowis A."/>
            <person name="Lee S."/>
            <person name="Lewis L.R."/>
            <person name="Margolis J."/>
            <person name="Morgan M."/>
            <person name="Nazareth L.V."/>
            <person name="Nguyen N."/>
            <person name="Okwuonu G."/>
            <person name="Parker D."/>
            <person name="Richards S."/>
            <person name="Ruiz S.J."/>
            <person name="Santibanez J."/>
            <person name="Savard J."/>
            <person name="Scherer S.E."/>
            <person name="Schneider B."/>
            <person name="Sodergren E."/>
            <person name="Tautz D."/>
            <person name="Vattahil S."/>
            <person name="Villasana D."/>
            <person name="White C.S."/>
            <person name="Wright R."/>
            <person name="Park Y."/>
            <person name="Beeman R.W."/>
            <person name="Lord J."/>
            <person name="Oppert B."/>
            <person name="Lorenzen M."/>
            <person name="Brown S."/>
            <person name="Wang L."/>
            <person name="Savard J."/>
            <person name="Tautz D."/>
            <person name="Richards S."/>
            <person name="Weinstock G."/>
            <person name="Gibbs R.A."/>
            <person name="Liu Y."/>
            <person name="Worley K."/>
            <person name="Weinstock G."/>
            <person name="Elsik C.G."/>
            <person name="Reese J.T."/>
            <person name="Elhaik E."/>
            <person name="Landan G."/>
            <person name="Graur D."/>
            <person name="Arensburger P."/>
            <person name="Atkinson P."/>
            <person name="Beeman R.W."/>
            <person name="Beidler J."/>
            <person name="Brown S.J."/>
            <person name="Demuth J.P."/>
            <person name="Drury D.W."/>
            <person name="Du Y.Z."/>
            <person name="Fujiwara H."/>
            <person name="Lorenzen M."/>
            <person name="Maselli V."/>
            <person name="Osanai M."/>
            <person name="Park Y."/>
            <person name="Robertson H.M."/>
            <person name="Tu Z."/>
            <person name="Wang J.J."/>
            <person name="Wang S."/>
            <person name="Richards S."/>
            <person name="Song H."/>
            <person name="Zhang L."/>
            <person name="Sodergren E."/>
            <person name="Werner D."/>
            <person name="Stanke M."/>
            <person name="Morgenstern B."/>
            <person name="Solovyev V."/>
            <person name="Kosarev P."/>
            <person name="Brown G."/>
            <person name="Chen H.C."/>
            <person name="Ermolaeva O."/>
            <person name="Hlavina W."/>
            <person name="Kapustin Y."/>
            <person name="Kiryutin B."/>
            <person name="Kitts P."/>
            <person name="Maglott D."/>
            <person name="Pruitt K."/>
            <person name="Sapojnikov V."/>
            <person name="Souvorov A."/>
            <person name="Mackey A.J."/>
            <person name="Waterhouse R.M."/>
            <person name="Wyder S."/>
            <person name="Zdobnov E.M."/>
            <person name="Zdobnov E.M."/>
            <person name="Wyder S."/>
            <person name="Kriventseva E.V."/>
            <person name="Kadowaki T."/>
            <person name="Bork P."/>
            <person name="Aranda M."/>
            <person name="Bao R."/>
            <person name="Beermann A."/>
            <person name="Berns N."/>
            <person name="Bolognesi R."/>
            <person name="Bonneton F."/>
            <person name="Bopp D."/>
            <person name="Brown S.J."/>
            <person name="Bucher G."/>
            <person name="Butts T."/>
            <person name="Chaumot A."/>
            <person name="Denell R.E."/>
            <person name="Ferrier D.E."/>
            <person name="Friedrich M."/>
            <person name="Gordon C.M."/>
            <person name="Jindra M."/>
            <person name="Klingler M."/>
            <person name="Lan Q."/>
            <person name="Lattorff H.M."/>
            <person name="Laudet V."/>
            <person name="von Levetsow C."/>
            <person name="Liu Z."/>
            <person name="Lutz R."/>
            <person name="Lynch J.A."/>
            <person name="da Fonseca R.N."/>
            <person name="Posnien N."/>
            <person name="Reuter R."/>
            <person name="Roth S."/>
            <person name="Savard J."/>
            <person name="Schinko J.B."/>
            <person name="Schmitt C."/>
            <person name="Schoppmeier M."/>
            <person name="Schroder R."/>
            <person name="Shippy T.D."/>
            <person name="Simonnet F."/>
            <person name="Marques-Souza H."/>
            <person name="Tautz D."/>
            <person name="Tomoyasu Y."/>
            <person name="Trauner J."/>
            <person name="Van der Zee M."/>
            <person name="Vervoort M."/>
            <person name="Wittkopp N."/>
            <person name="Wimmer E.A."/>
            <person name="Yang X."/>
            <person name="Jones A.K."/>
            <person name="Sattelle D.B."/>
            <person name="Ebert P.R."/>
            <person name="Nelson D."/>
            <person name="Scott J.G."/>
            <person name="Beeman R.W."/>
            <person name="Muthukrishnan S."/>
            <person name="Kramer K.J."/>
            <person name="Arakane Y."/>
            <person name="Beeman R.W."/>
            <person name="Zhu Q."/>
            <person name="Hogenkamp D."/>
            <person name="Dixit R."/>
            <person name="Oppert B."/>
            <person name="Jiang H."/>
            <person name="Zou Z."/>
            <person name="Marshall J."/>
            <person name="Elpidina E."/>
            <person name="Vinokurov K."/>
            <person name="Oppert C."/>
            <person name="Zou Z."/>
            <person name="Evans J."/>
            <person name="Lu Z."/>
            <person name="Zhao P."/>
            <person name="Sumathipala N."/>
            <person name="Altincicek B."/>
            <person name="Vilcinskas A."/>
            <person name="Williams M."/>
            <person name="Hultmark D."/>
            <person name="Hetru C."/>
            <person name="Jiang H."/>
            <person name="Grimmelikhuijzen C.J."/>
            <person name="Hauser F."/>
            <person name="Cazzamali G."/>
            <person name="Williamson M."/>
            <person name="Park Y."/>
            <person name="Li B."/>
            <person name="Tanaka Y."/>
            <person name="Predel R."/>
            <person name="Neupert S."/>
            <person name="Schachtner J."/>
            <person name="Verleyen P."/>
            <person name="Raible F."/>
            <person name="Bork P."/>
            <person name="Friedrich M."/>
            <person name="Walden K.K."/>
            <person name="Robertson H.M."/>
            <person name="Angeli S."/>
            <person name="Foret S."/>
            <person name="Bucher G."/>
            <person name="Schuetz S."/>
            <person name="Maleszka R."/>
            <person name="Wimmer E.A."/>
            <person name="Beeman R.W."/>
            <person name="Lorenzen M."/>
            <person name="Tomoyasu Y."/>
            <person name="Miller S.C."/>
            <person name="Grossmann D."/>
            <person name="Bucher G."/>
        </authorList>
    </citation>
    <scope>NUCLEOTIDE SEQUENCE [LARGE SCALE GENOMIC DNA]</scope>
    <source>
        <strain evidence="1 2">Georgia GA2</strain>
    </source>
</reference>
<dbReference type="HOGENOM" id="CLU_148262_0_0_1"/>
<keyword evidence="2" id="KW-1185">Reference proteome</keyword>
<accession>D7GXT1</accession>
<dbReference type="InParanoid" id="D7GXT1"/>
<protein>
    <submittedName>
        <fullName evidence="1">Uncharacterized protein</fullName>
    </submittedName>
</protein>
<evidence type="ECO:0000313" key="1">
    <source>
        <dbReference type="EMBL" id="EFA13562.1"/>
    </source>
</evidence>
<evidence type="ECO:0000313" key="2">
    <source>
        <dbReference type="Proteomes" id="UP000007266"/>
    </source>
</evidence>
<organism evidence="1 2">
    <name type="scientific">Tribolium castaneum</name>
    <name type="common">Red flour beetle</name>
    <dbReference type="NCBI Taxonomy" id="7070"/>
    <lineage>
        <taxon>Eukaryota</taxon>
        <taxon>Metazoa</taxon>
        <taxon>Ecdysozoa</taxon>
        <taxon>Arthropoda</taxon>
        <taxon>Hexapoda</taxon>
        <taxon>Insecta</taxon>
        <taxon>Pterygota</taxon>
        <taxon>Neoptera</taxon>
        <taxon>Endopterygota</taxon>
        <taxon>Coleoptera</taxon>
        <taxon>Polyphaga</taxon>
        <taxon>Cucujiformia</taxon>
        <taxon>Tenebrionidae</taxon>
        <taxon>Tenebrionidae incertae sedis</taxon>
        <taxon>Tribolium</taxon>
    </lineage>
</organism>
<dbReference type="PhylomeDB" id="D7GXT1"/>
<dbReference type="EMBL" id="KQ972042">
    <property type="protein sequence ID" value="EFA13562.1"/>
    <property type="molecule type" value="Genomic_DNA"/>
</dbReference>
<dbReference type="AlphaFoldDB" id="D7GXT1"/>
<name>D7GXT1_TRICA</name>
<gene>
    <name evidence="1" type="primary">GLEAN_12976</name>
    <name evidence="1" type="ORF">TcasGA2_TC012976</name>
</gene>